<dbReference type="PANTHER" id="PTHR43245">
    <property type="entry name" value="BIFUNCTIONAL POLYMYXIN RESISTANCE PROTEIN ARNA"/>
    <property type="match status" value="1"/>
</dbReference>
<protein>
    <recommendedName>
        <fullName evidence="1">NAD-dependent epimerase/dehydratase domain-containing protein</fullName>
    </recommendedName>
</protein>
<dbReference type="Pfam" id="PF01370">
    <property type="entry name" value="Epimerase"/>
    <property type="match status" value="1"/>
</dbReference>
<dbReference type="KEGG" id="nao:Y958_04560"/>
<dbReference type="EMBL" id="CP022110">
    <property type="protein sequence ID" value="ASG20173.1"/>
    <property type="molecule type" value="Genomic_DNA"/>
</dbReference>
<keyword evidence="3" id="KW-1185">Reference proteome</keyword>
<dbReference type="AlphaFoldDB" id="A0A248JN56"/>
<dbReference type="PANTHER" id="PTHR43245:SF54">
    <property type="entry name" value="BLL0593 PROTEIN"/>
    <property type="match status" value="1"/>
</dbReference>
<dbReference type="Gene3D" id="3.40.50.720">
    <property type="entry name" value="NAD(P)-binding Rossmann-like Domain"/>
    <property type="match status" value="1"/>
</dbReference>
<evidence type="ECO:0000313" key="3">
    <source>
        <dbReference type="Proteomes" id="UP000197153"/>
    </source>
</evidence>
<accession>A0A248JN56</accession>
<dbReference type="RefSeq" id="WP_088871069.1">
    <property type="nucleotide sequence ID" value="NZ_CP022110.1"/>
</dbReference>
<feature type="domain" description="NAD-dependent epimerase/dehydratase" evidence="1">
    <location>
        <begin position="3"/>
        <end position="165"/>
    </location>
</feature>
<dbReference type="SUPFAM" id="SSF51735">
    <property type="entry name" value="NAD(P)-binding Rossmann-fold domains"/>
    <property type="match status" value="1"/>
</dbReference>
<reference evidence="2 3" key="1">
    <citation type="submission" date="2017-06" db="EMBL/GenBank/DDBJ databases">
        <title>Complete genome sequence of Nitrospirillum amazonense strain CBAmC, an endophytic nitrogen-fixing and plant growth-promoting bacterium, isolated from sugarcane.</title>
        <authorList>
            <person name="Schwab S."/>
            <person name="dos Santos Teixeira K.R."/>
            <person name="Simoes Araujo J.L."/>
            <person name="Soares Vidal M."/>
            <person name="Borges de Freitas H.R."/>
            <person name="Rivello Crivelaro A.L."/>
            <person name="Bueno de Camargo Nunes A."/>
            <person name="dos Santos C.M."/>
            <person name="Palmeira da Silva Rosa D."/>
            <person name="da Silva Padilha D."/>
            <person name="da Silva E."/>
            <person name="Araujo Terra L."/>
            <person name="Soares Mendes V."/>
            <person name="Farinelli L."/>
            <person name="Magalhaes Cruz L."/>
            <person name="Baldani J.I."/>
        </authorList>
    </citation>
    <scope>NUCLEOTIDE SEQUENCE [LARGE SCALE GENOMIC DNA]</scope>
    <source>
        <strain evidence="2 3">CBAmC</strain>
    </source>
</reference>
<name>A0A248JN56_9PROT</name>
<dbReference type="InterPro" id="IPR050177">
    <property type="entry name" value="Lipid_A_modif_metabolic_enz"/>
</dbReference>
<dbReference type="InterPro" id="IPR001509">
    <property type="entry name" value="Epimerase_deHydtase"/>
</dbReference>
<evidence type="ECO:0000259" key="1">
    <source>
        <dbReference type="Pfam" id="PF01370"/>
    </source>
</evidence>
<evidence type="ECO:0000313" key="2">
    <source>
        <dbReference type="EMBL" id="ASG20173.1"/>
    </source>
</evidence>
<gene>
    <name evidence="2" type="ORF">Y958_04560</name>
</gene>
<proteinExistence type="predicted"/>
<organism evidence="2 3">
    <name type="scientific">Nitrospirillum viridazoti CBAmc</name>
    <dbReference type="NCBI Taxonomy" id="1441467"/>
    <lineage>
        <taxon>Bacteria</taxon>
        <taxon>Pseudomonadati</taxon>
        <taxon>Pseudomonadota</taxon>
        <taxon>Alphaproteobacteria</taxon>
        <taxon>Rhodospirillales</taxon>
        <taxon>Azospirillaceae</taxon>
        <taxon>Nitrospirillum</taxon>
        <taxon>Nitrospirillum viridazoti</taxon>
    </lineage>
</organism>
<dbReference type="InterPro" id="IPR036291">
    <property type="entry name" value="NAD(P)-bd_dom_sf"/>
</dbReference>
<dbReference type="Proteomes" id="UP000197153">
    <property type="component" value="Chromosome 1"/>
</dbReference>
<sequence length="275" mass="29191">MRILVTGSSGPLGAAVVRQGQAHGWAVTGLDIRAGATTHIQADVADADVLARAVEGQDAVIHVAALHAPQVGRLPDADFHRVNVQATATLLRLAAEAGVGRVVYTSTTSLYGHSLVPPPGGLVWVDEQAPVRPRDIYDETKRAAEDLCAQASPRFARGLAILRIARCFREAAPVRAAHRLHRGLSMADAAAAHVHAAAGTVPGTFLISALTPFRREDAGALATDAAGLIRARLPRVAALFDRRGWPLPARLDRVYDAGRAATVLGFRPRFDFSRL</sequence>